<dbReference type="SUPFAM" id="SSF81778">
    <property type="entry name" value="Crustacean CHH/MIH/GIH neurohormone"/>
    <property type="match status" value="1"/>
</dbReference>
<dbReference type="InterPro" id="IPR035957">
    <property type="entry name" value="Crust_neurohorm_sf"/>
</dbReference>
<evidence type="ECO:0000256" key="7">
    <source>
        <dbReference type="ARBA" id="ARBA00023320"/>
    </source>
</evidence>
<dbReference type="GO" id="GO:0007218">
    <property type="term" value="P:neuropeptide signaling pathway"/>
    <property type="evidence" value="ECO:0007669"/>
    <property type="project" value="UniProtKB-KW"/>
</dbReference>
<evidence type="ECO:0000256" key="9">
    <source>
        <dbReference type="PIRSR" id="PIRSR631098-51"/>
    </source>
</evidence>
<keyword evidence="4" id="KW-0372">Hormone</keyword>
<evidence type="ECO:0000256" key="6">
    <source>
        <dbReference type="ARBA" id="ARBA00023157"/>
    </source>
</evidence>
<keyword evidence="3" id="KW-0964">Secreted</keyword>
<keyword evidence="7" id="KW-0527">Neuropeptide</keyword>
<dbReference type="EMBL" id="EF492145">
    <property type="protein sequence ID" value="ABS01332.1"/>
    <property type="molecule type" value="mRNA"/>
</dbReference>
<reference evidence="11" key="1">
    <citation type="journal article" date="2008" name="FEBS J.">
        <title>New insights into evolution of crustacean hyperglycaemic hormone in decapods--first characterization in Anomura.</title>
        <authorList>
            <person name="Montagne N."/>
            <person name="Soyez D."/>
            <person name="Gallois D."/>
            <person name="Ollivaux C."/>
            <person name="Toullec J.Y."/>
        </authorList>
    </citation>
    <scope>NUCLEOTIDE SEQUENCE</scope>
</reference>
<feature type="modified residue" description="Pyrrolidone carboxylic acid; partial" evidence="8">
    <location>
        <position position="74"/>
    </location>
</feature>
<organism evidence="11">
    <name type="scientific">Galathea strigosa</name>
    <dbReference type="NCBI Taxonomy" id="453336"/>
    <lineage>
        <taxon>Eukaryota</taxon>
        <taxon>Metazoa</taxon>
        <taxon>Ecdysozoa</taxon>
        <taxon>Arthropoda</taxon>
        <taxon>Crustacea</taxon>
        <taxon>Multicrustacea</taxon>
        <taxon>Malacostraca</taxon>
        <taxon>Eumalacostraca</taxon>
        <taxon>Eucarida</taxon>
        <taxon>Decapoda</taxon>
        <taxon>Pleocyemata</taxon>
        <taxon>Anomura</taxon>
        <taxon>Galatheoidea</taxon>
        <taxon>Galatheidae</taxon>
        <taxon>Galathea</taxon>
    </lineage>
</organism>
<evidence type="ECO:0000256" key="5">
    <source>
        <dbReference type="ARBA" id="ARBA00022815"/>
    </source>
</evidence>
<feature type="disulfide bond" evidence="9">
    <location>
        <begin position="80"/>
        <end position="116"/>
    </location>
</feature>
<sequence>MGVSRTLPVSGMVAVVLTMAVLMQNGVTVEARSLDGLSRLLTALSGPSTSSDNALTPISPALSFMPEHPMEKRQAFDRNCKGVYDRGIFQKLEQVCDDCYNLYRKPYVAVSCKSNCYANDVFRQCLTELLLEDVLGEYARAVQSVGK</sequence>
<protein>
    <submittedName>
        <fullName evidence="11">Prepro-crustacean hyperglycemic hormone</fullName>
    </submittedName>
</protein>
<dbReference type="Pfam" id="PF01147">
    <property type="entry name" value="Crust_neurohorm"/>
    <property type="match status" value="1"/>
</dbReference>
<dbReference type="PROSITE" id="PS01250">
    <property type="entry name" value="CHH_MIH_GIH"/>
    <property type="match status" value="1"/>
</dbReference>
<dbReference type="PANTHER" id="PTHR35981">
    <property type="entry name" value="ION TRANSPORT PEPTIDE, ISOFORM C"/>
    <property type="match status" value="1"/>
</dbReference>
<evidence type="ECO:0000256" key="2">
    <source>
        <dbReference type="ARBA" id="ARBA00005447"/>
    </source>
</evidence>
<name>B2BF49_9EUCA</name>
<evidence type="ECO:0000313" key="11">
    <source>
        <dbReference type="EMBL" id="ABS01332.1"/>
    </source>
</evidence>
<keyword evidence="8" id="KW-0873">Pyrrolidone carboxylic acid</keyword>
<comment type="subcellular location">
    <subcellularLocation>
        <location evidence="1">Secreted</location>
    </subcellularLocation>
</comment>
<feature type="disulfide bond" evidence="9">
    <location>
        <begin position="96"/>
        <end position="112"/>
    </location>
</feature>
<accession>B2BF49</accession>
<dbReference type="InterPro" id="IPR000346">
    <property type="entry name" value="Hyperglycemic1"/>
</dbReference>
<evidence type="ECO:0000256" key="1">
    <source>
        <dbReference type="ARBA" id="ARBA00004613"/>
    </source>
</evidence>
<evidence type="ECO:0000256" key="10">
    <source>
        <dbReference type="SAM" id="SignalP"/>
    </source>
</evidence>
<dbReference type="Gene3D" id="1.10.2010.10">
    <property type="entry name" value="Crustacean CHH/MIH/GIH neurohormone"/>
    <property type="match status" value="1"/>
</dbReference>
<dbReference type="GO" id="GO:0007623">
    <property type="term" value="P:circadian rhythm"/>
    <property type="evidence" value="ECO:0007669"/>
    <property type="project" value="TreeGrafter"/>
</dbReference>
<dbReference type="InterPro" id="IPR001166">
    <property type="entry name" value="Hyperglycemic"/>
</dbReference>
<evidence type="ECO:0000256" key="3">
    <source>
        <dbReference type="ARBA" id="ARBA00022525"/>
    </source>
</evidence>
<proteinExistence type="evidence at transcript level"/>
<dbReference type="PRINTS" id="PR00550">
    <property type="entry name" value="HYPRGLYCEMIC"/>
</dbReference>
<feature type="disulfide bond" evidence="9">
    <location>
        <begin position="99"/>
        <end position="125"/>
    </location>
</feature>
<dbReference type="InterPro" id="IPR018251">
    <property type="entry name" value="Crust_neurhormone_CS"/>
</dbReference>
<feature type="signal peptide" evidence="10">
    <location>
        <begin position="1"/>
        <end position="31"/>
    </location>
</feature>
<evidence type="ECO:0000256" key="8">
    <source>
        <dbReference type="PIRSR" id="PIRSR631098-50"/>
    </source>
</evidence>
<keyword evidence="5" id="KW-0027">Amidation</keyword>
<comment type="similarity">
    <text evidence="2">Belongs to the arthropod CHH/MIH/GIH/VIH hormone family.</text>
</comment>
<dbReference type="GO" id="GO:0005576">
    <property type="term" value="C:extracellular region"/>
    <property type="evidence" value="ECO:0007669"/>
    <property type="project" value="UniProtKB-SubCell"/>
</dbReference>
<keyword evidence="6 9" id="KW-1015">Disulfide bond</keyword>
<evidence type="ECO:0000256" key="4">
    <source>
        <dbReference type="ARBA" id="ARBA00022702"/>
    </source>
</evidence>
<dbReference type="InterPro" id="IPR031098">
    <property type="entry name" value="Crust_neurohorm"/>
</dbReference>
<dbReference type="PANTHER" id="PTHR35981:SF2">
    <property type="entry name" value="ION TRANSPORT PEPTIDE, ISOFORM C"/>
    <property type="match status" value="1"/>
</dbReference>
<dbReference type="GO" id="GO:0005184">
    <property type="term" value="F:neuropeptide hormone activity"/>
    <property type="evidence" value="ECO:0007669"/>
    <property type="project" value="InterPro"/>
</dbReference>
<feature type="chain" id="PRO_5002775979" evidence="10">
    <location>
        <begin position="32"/>
        <end position="147"/>
    </location>
</feature>
<dbReference type="PRINTS" id="PR00548">
    <property type="entry name" value="HYPRGLYCEMC1"/>
</dbReference>
<dbReference type="AlphaFoldDB" id="B2BF49"/>
<keyword evidence="10" id="KW-0732">Signal</keyword>